<keyword evidence="2" id="KW-1185">Reference proteome</keyword>
<dbReference type="AlphaFoldDB" id="A0A8T0GUN9"/>
<evidence type="ECO:0000313" key="2">
    <source>
        <dbReference type="Proteomes" id="UP000822688"/>
    </source>
</evidence>
<dbReference type="EMBL" id="CM026430">
    <property type="protein sequence ID" value="KAG0562623.1"/>
    <property type="molecule type" value="Genomic_DNA"/>
</dbReference>
<protein>
    <submittedName>
        <fullName evidence="1">Uncharacterized protein</fullName>
    </submittedName>
</protein>
<gene>
    <name evidence="1" type="ORF">KC19_9G160400</name>
</gene>
<comment type="caution">
    <text evidence="1">The sequence shown here is derived from an EMBL/GenBank/DDBJ whole genome shotgun (WGS) entry which is preliminary data.</text>
</comment>
<proteinExistence type="predicted"/>
<name>A0A8T0GUN9_CERPU</name>
<sequence length="115" mass="13001">MLTSACWKRTLVRQTWYYAPVAMSAYQLDSTTFLQDSPPASSCSLPSCPRPQLNLTPSDARIQMHRLRASTDSSTPCKAAVAKSSTQSWKFARPAAIKWKLARWQLPRVTYPHEN</sequence>
<organism evidence="1 2">
    <name type="scientific">Ceratodon purpureus</name>
    <name type="common">Fire moss</name>
    <name type="synonym">Dicranum purpureum</name>
    <dbReference type="NCBI Taxonomy" id="3225"/>
    <lineage>
        <taxon>Eukaryota</taxon>
        <taxon>Viridiplantae</taxon>
        <taxon>Streptophyta</taxon>
        <taxon>Embryophyta</taxon>
        <taxon>Bryophyta</taxon>
        <taxon>Bryophytina</taxon>
        <taxon>Bryopsida</taxon>
        <taxon>Dicranidae</taxon>
        <taxon>Pseudoditrichales</taxon>
        <taxon>Ditrichaceae</taxon>
        <taxon>Ceratodon</taxon>
    </lineage>
</organism>
<dbReference type="Proteomes" id="UP000822688">
    <property type="component" value="Chromosome 9"/>
</dbReference>
<accession>A0A8T0GUN9</accession>
<reference evidence="1" key="1">
    <citation type="submission" date="2020-06" db="EMBL/GenBank/DDBJ databases">
        <title>WGS assembly of Ceratodon purpureus strain R40.</title>
        <authorList>
            <person name="Carey S.B."/>
            <person name="Jenkins J."/>
            <person name="Shu S."/>
            <person name="Lovell J.T."/>
            <person name="Sreedasyam A."/>
            <person name="Maumus F."/>
            <person name="Tiley G.P."/>
            <person name="Fernandez-Pozo N."/>
            <person name="Barry K."/>
            <person name="Chen C."/>
            <person name="Wang M."/>
            <person name="Lipzen A."/>
            <person name="Daum C."/>
            <person name="Saski C.A."/>
            <person name="Payton A.C."/>
            <person name="Mcbreen J.C."/>
            <person name="Conrad R.E."/>
            <person name="Kollar L.M."/>
            <person name="Olsson S."/>
            <person name="Huttunen S."/>
            <person name="Landis J.B."/>
            <person name="Wickett N.J."/>
            <person name="Johnson M.G."/>
            <person name="Rensing S.A."/>
            <person name="Grimwood J."/>
            <person name="Schmutz J."/>
            <person name="Mcdaniel S.F."/>
        </authorList>
    </citation>
    <scope>NUCLEOTIDE SEQUENCE</scope>
    <source>
        <strain evidence="1">R40</strain>
    </source>
</reference>
<evidence type="ECO:0000313" key="1">
    <source>
        <dbReference type="EMBL" id="KAG0562623.1"/>
    </source>
</evidence>